<feature type="domain" description="Reverse transcriptase Ty1/copia-type" evidence="1">
    <location>
        <begin position="74"/>
        <end position="115"/>
    </location>
</feature>
<reference evidence="2" key="1">
    <citation type="submission" date="2020-06" db="EMBL/GenBank/DDBJ databases">
        <authorList>
            <person name="Li T."/>
            <person name="Hu X."/>
            <person name="Zhang T."/>
            <person name="Song X."/>
            <person name="Zhang H."/>
            <person name="Dai N."/>
            <person name="Sheng W."/>
            <person name="Hou X."/>
            <person name="Wei L."/>
        </authorList>
    </citation>
    <scope>NUCLEOTIDE SEQUENCE</scope>
    <source>
        <strain evidence="2">G02</strain>
        <tissue evidence="2">Leaf</tissue>
    </source>
</reference>
<name>A0AAW2WCM8_SESRA</name>
<dbReference type="EMBL" id="JACGWJ010000002">
    <property type="protein sequence ID" value="KAL0437831.1"/>
    <property type="molecule type" value="Genomic_DNA"/>
</dbReference>
<evidence type="ECO:0000259" key="1">
    <source>
        <dbReference type="Pfam" id="PF07727"/>
    </source>
</evidence>
<proteinExistence type="predicted"/>
<dbReference type="InterPro" id="IPR013103">
    <property type="entry name" value="RVT_2"/>
</dbReference>
<organism evidence="2">
    <name type="scientific">Sesamum radiatum</name>
    <name type="common">Black benniseed</name>
    <dbReference type="NCBI Taxonomy" id="300843"/>
    <lineage>
        <taxon>Eukaryota</taxon>
        <taxon>Viridiplantae</taxon>
        <taxon>Streptophyta</taxon>
        <taxon>Embryophyta</taxon>
        <taxon>Tracheophyta</taxon>
        <taxon>Spermatophyta</taxon>
        <taxon>Magnoliopsida</taxon>
        <taxon>eudicotyledons</taxon>
        <taxon>Gunneridae</taxon>
        <taxon>Pentapetalae</taxon>
        <taxon>asterids</taxon>
        <taxon>lamiids</taxon>
        <taxon>Lamiales</taxon>
        <taxon>Pedaliaceae</taxon>
        <taxon>Sesamum</taxon>
    </lineage>
</organism>
<gene>
    <name evidence="2" type="ORF">Sradi_0491000</name>
</gene>
<dbReference type="AlphaFoldDB" id="A0AAW2WCM8"/>
<reference evidence="2" key="2">
    <citation type="journal article" date="2024" name="Plant">
        <title>Genomic evolution and insights into agronomic trait innovations of Sesamum species.</title>
        <authorList>
            <person name="Miao H."/>
            <person name="Wang L."/>
            <person name="Qu L."/>
            <person name="Liu H."/>
            <person name="Sun Y."/>
            <person name="Le M."/>
            <person name="Wang Q."/>
            <person name="Wei S."/>
            <person name="Zheng Y."/>
            <person name="Lin W."/>
            <person name="Duan Y."/>
            <person name="Cao H."/>
            <person name="Xiong S."/>
            <person name="Wang X."/>
            <person name="Wei L."/>
            <person name="Li C."/>
            <person name="Ma Q."/>
            <person name="Ju M."/>
            <person name="Zhao R."/>
            <person name="Li G."/>
            <person name="Mu C."/>
            <person name="Tian Q."/>
            <person name="Mei H."/>
            <person name="Zhang T."/>
            <person name="Gao T."/>
            <person name="Zhang H."/>
        </authorList>
    </citation>
    <scope>NUCLEOTIDE SEQUENCE</scope>
    <source>
        <strain evidence="2">G02</strain>
    </source>
</reference>
<dbReference type="Pfam" id="PF07727">
    <property type="entry name" value="RVT_2"/>
    <property type="match status" value="1"/>
</dbReference>
<protein>
    <recommendedName>
        <fullName evidence="1">Reverse transcriptase Ty1/copia-type domain-containing protein</fullName>
    </recommendedName>
</protein>
<sequence>MAEMTLIQSLDKPSDITHPLRKSARVSKQLERYGMLALTGQLDNNLKMFEEAMYDIDLGRWLEAMRSEMDTRSNKVWTLVDPPKGVRSVGCKWVYKRKLGADGEVSTFKARLVQKVTLKYPGWILRKPIRPS</sequence>
<comment type="caution">
    <text evidence="2">The sequence shown here is derived from an EMBL/GenBank/DDBJ whole genome shotgun (WGS) entry which is preliminary data.</text>
</comment>
<accession>A0AAW2WCM8</accession>
<evidence type="ECO:0000313" key="2">
    <source>
        <dbReference type="EMBL" id="KAL0437831.1"/>
    </source>
</evidence>